<reference evidence="2 3" key="1">
    <citation type="journal article" date="2018" name="Nat. Genet.">
        <title>The Rosa genome provides new insights in the design of modern roses.</title>
        <authorList>
            <person name="Bendahmane M."/>
        </authorList>
    </citation>
    <scope>NUCLEOTIDE SEQUENCE [LARGE SCALE GENOMIC DNA]</scope>
    <source>
        <strain evidence="3">cv. Old Blush</strain>
    </source>
</reference>
<sequence length="93" mass="10276">MSIMGNTHFGCWVGILPAGFTQLKKCQLEKPQIPAAPIETNRPCDPPRKSPKLPQSIFQAMESGYCTFVDVGSGPYSPYLWRPRVTSSTKSTD</sequence>
<dbReference type="AlphaFoldDB" id="A0A2P6Q8F9"/>
<organism evidence="2 3">
    <name type="scientific">Rosa chinensis</name>
    <name type="common">China rose</name>
    <dbReference type="NCBI Taxonomy" id="74649"/>
    <lineage>
        <taxon>Eukaryota</taxon>
        <taxon>Viridiplantae</taxon>
        <taxon>Streptophyta</taxon>
        <taxon>Embryophyta</taxon>
        <taxon>Tracheophyta</taxon>
        <taxon>Spermatophyta</taxon>
        <taxon>Magnoliopsida</taxon>
        <taxon>eudicotyledons</taxon>
        <taxon>Gunneridae</taxon>
        <taxon>Pentapetalae</taxon>
        <taxon>rosids</taxon>
        <taxon>fabids</taxon>
        <taxon>Rosales</taxon>
        <taxon>Rosaceae</taxon>
        <taxon>Rosoideae</taxon>
        <taxon>Rosoideae incertae sedis</taxon>
        <taxon>Rosa</taxon>
    </lineage>
</organism>
<protein>
    <submittedName>
        <fullName evidence="2">Uncharacterized protein</fullName>
    </submittedName>
</protein>
<evidence type="ECO:0000256" key="1">
    <source>
        <dbReference type="SAM" id="MobiDB-lite"/>
    </source>
</evidence>
<name>A0A2P6Q8F9_ROSCH</name>
<accession>A0A2P6Q8F9</accession>
<gene>
    <name evidence="2" type="ORF">RchiOBHm_Chr5g0025021</name>
</gene>
<dbReference type="Proteomes" id="UP000238479">
    <property type="component" value="Chromosome 5"/>
</dbReference>
<dbReference type="EMBL" id="PDCK01000043">
    <property type="protein sequence ID" value="PRQ30471.1"/>
    <property type="molecule type" value="Genomic_DNA"/>
</dbReference>
<evidence type="ECO:0000313" key="2">
    <source>
        <dbReference type="EMBL" id="PRQ30471.1"/>
    </source>
</evidence>
<proteinExistence type="predicted"/>
<dbReference type="Gramene" id="PRQ30471">
    <property type="protein sequence ID" value="PRQ30471"/>
    <property type="gene ID" value="RchiOBHm_Chr5g0025021"/>
</dbReference>
<evidence type="ECO:0000313" key="3">
    <source>
        <dbReference type="Proteomes" id="UP000238479"/>
    </source>
</evidence>
<feature type="region of interest" description="Disordered" evidence="1">
    <location>
        <begin position="34"/>
        <end position="53"/>
    </location>
</feature>
<comment type="caution">
    <text evidence="2">The sequence shown here is derived from an EMBL/GenBank/DDBJ whole genome shotgun (WGS) entry which is preliminary data.</text>
</comment>
<keyword evidence="3" id="KW-1185">Reference proteome</keyword>